<evidence type="ECO:0000256" key="2">
    <source>
        <dbReference type="ARBA" id="ARBA00023002"/>
    </source>
</evidence>
<dbReference type="FunFam" id="3.40.309.10:FF:000003">
    <property type="entry name" value="Aldehyde dehydrogenase"/>
    <property type="match status" value="1"/>
</dbReference>
<dbReference type="InterPro" id="IPR016163">
    <property type="entry name" value="Ald_DH_C"/>
</dbReference>
<comment type="similarity">
    <text evidence="1 4 7">Belongs to the aldehyde dehydrogenase family.</text>
</comment>
<dbReference type="AlphaFoldDB" id="A0A6P7FHY0"/>
<keyword evidence="3" id="KW-0520">NAD</keyword>
<feature type="domain" description="Aldehyde dehydrogenase" evidence="9">
    <location>
        <begin position="15"/>
        <end position="457"/>
    </location>
</feature>
<reference evidence="10" key="1">
    <citation type="submission" date="2025-08" db="UniProtKB">
        <authorList>
            <consortium name="RefSeq"/>
        </authorList>
    </citation>
    <scope>IDENTIFICATION</scope>
    <source>
        <tissue evidence="10">Whole insect</tissue>
    </source>
</reference>
<feature type="active site" evidence="5 6">
    <location>
        <position position="239"/>
    </location>
</feature>
<dbReference type="GO" id="GO:0005737">
    <property type="term" value="C:cytoplasm"/>
    <property type="evidence" value="ECO:0007669"/>
    <property type="project" value="TreeGrafter"/>
</dbReference>
<dbReference type="PANTHER" id="PTHR43570">
    <property type="entry name" value="ALDEHYDE DEHYDROGENASE"/>
    <property type="match status" value="1"/>
</dbReference>
<dbReference type="PROSITE" id="PS00687">
    <property type="entry name" value="ALDEHYDE_DEHYDR_GLU"/>
    <property type="match status" value="1"/>
</dbReference>
<dbReference type="KEGG" id="dvv:114329600"/>
<gene>
    <name evidence="10" type="primary">LOC114329600</name>
</gene>
<dbReference type="InParanoid" id="A0A6P7FHY0"/>
<dbReference type="FunFam" id="3.40.605.10:FF:000004">
    <property type="entry name" value="Aldehyde dehydrogenase"/>
    <property type="match status" value="1"/>
</dbReference>
<dbReference type="PROSITE" id="PS00070">
    <property type="entry name" value="ALDEHYDE_DEHYDR_CYS"/>
    <property type="match status" value="1"/>
</dbReference>
<evidence type="ECO:0000256" key="8">
    <source>
        <dbReference type="SAM" id="Coils"/>
    </source>
</evidence>
<organism evidence="10">
    <name type="scientific">Diabrotica virgifera virgifera</name>
    <name type="common">western corn rootworm</name>
    <dbReference type="NCBI Taxonomy" id="50390"/>
    <lineage>
        <taxon>Eukaryota</taxon>
        <taxon>Metazoa</taxon>
        <taxon>Ecdysozoa</taxon>
        <taxon>Arthropoda</taxon>
        <taxon>Hexapoda</taxon>
        <taxon>Insecta</taxon>
        <taxon>Pterygota</taxon>
        <taxon>Neoptera</taxon>
        <taxon>Endopterygota</taxon>
        <taxon>Coleoptera</taxon>
        <taxon>Polyphaga</taxon>
        <taxon>Cucujiformia</taxon>
        <taxon>Chrysomeloidea</taxon>
        <taxon>Chrysomelidae</taxon>
        <taxon>Galerucinae</taxon>
        <taxon>Diabroticina</taxon>
        <taxon>Diabroticites</taxon>
        <taxon>Diabrotica</taxon>
    </lineage>
</organism>
<feature type="active site" evidence="5">
    <location>
        <position position="273"/>
    </location>
</feature>
<dbReference type="InterPro" id="IPR029510">
    <property type="entry name" value="Ald_DH_CS_GLU"/>
</dbReference>
<evidence type="ECO:0000256" key="1">
    <source>
        <dbReference type="ARBA" id="ARBA00009986"/>
    </source>
</evidence>
<evidence type="ECO:0000256" key="3">
    <source>
        <dbReference type="ARBA" id="ARBA00023027"/>
    </source>
</evidence>
<dbReference type="RefSeq" id="XP_028134567.1">
    <property type="nucleotide sequence ID" value="XM_028278766.1"/>
</dbReference>
<dbReference type="Gene3D" id="3.40.309.10">
    <property type="entry name" value="Aldehyde Dehydrogenase, Chain A, domain 2"/>
    <property type="match status" value="1"/>
</dbReference>
<dbReference type="InterPro" id="IPR012394">
    <property type="entry name" value="Aldehyde_DH_NAD(P)"/>
</dbReference>
<dbReference type="PANTHER" id="PTHR43570:SF16">
    <property type="entry name" value="ALDEHYDE DEHYDROGENASE TYPE III, ISOFORM Q"/>
    <property type="match status" value="1"/>
</dbReference>
<dbReference type="Gene3D" id="3.40.605.10">
    <property type="entry name" value="Aldehyde Dehydrogenase, Chain A, domain 1"/>
    <property type="match status" value="1"/>
</dbReference>
<feature type="coiled-coil region" evidence="8">
    <location>
        <begin position="49"/>
        <end position="76"/>
    </location>
</feature>
<dbReference type="GO" id="GO:0004029">
    <property type="term" value="F:aldehyde dehydrogenase (NAD+) activity"/>
    <property type="evidence" value="ECO:0007669"/>
    <property type="project" value="TreeGrafter"/>
</dbReference>
<dbReference type="InterPro" id="IPR016161">
    <property type="entry name" value="Ald_DH/histidinol_DH"/>
</dbReference>
<dbReference type="PIRSF" id="PIRSF036492">
    <property type="entry name" value="ALDH"/>
    <property type="match status" value="1"/>
</dbReference>
<dbReference type="GO" id="GO:0006081">
    <property type="term" value="P:aldehyde metabolic process"/>
    <property type="evidence" value="ECO:0007669"/>
    <property type="project" value="InterPro"/>
</dbReference>
<dbReference type="InterPro" id="IPR016162">
    <property type="entry name" value="Ald_DH_N"/>
</dbReference>
<dbReference type="InterPro" id="IPR015590">
    <property type="entry name" value="Aldehyde_DH_dom"/>
</dbReference>
<keyword evidence="8" id="KW-0175">Coiled coil</keyword>
<dbReference type="OrthoDB" id="440325at2759"/>
<sequence>MSNRESETNSASELNGNAWENVIEIEEDTKKSASEVVDISRKAFFAGKSRSLEFRKDQLKKLLVFLEEERDGLNKALYLDLRKHKMESEVCEIELVANDLRHTLIDLKEWAKPFKPEKRLINFLDGVYIYSDPYGVVLVIGAWNYPLLLTLGPVVGAIAAGNTVILKPSELAPYTADFLATVLTKYLDRQCFQVYLGGIEETSELLEEKFDYIFFTGSTQVGKIVNLAAAKHLTPVTLELGGKSPVYLDESADIQKATRRIMWGKFTNSGQTCVAPDYLLCTKATETQFLQEAKKVLTEFYGSDPKSSTYLSKIITERHFKRLLDFIQPENVAIGGKFNTDERIISPTILINVSLDDRVMKEEIFGPILPIINVNNAEEAIQFINEREKPLALYVLAKDKKVQDAFLTRTSSGGVTVNDTLMHLTTENLPFGGVGFSGMGSYHGKQGFDTFSHQKSVLVKDFTGLTELSLSLRYPPYNDVKLSILNCVLKKRHGIPNSYFKNAGLFSAGFMASYAFHFMWCLIDGCKY</sequence>
<evidence type="ECO:0000256" key="4">
    <source>
        <dbReference type="PIRNR" id="PIRNR036492"/>
    </source>
</evidence>
<name>A0A6P7FHY0_DIAVI</name>
<evidence type="ECO:0000313" key="10">
    <source>
        <dbReference type="RefSeq" id="XP_028134567.1"/>
    </source>
</evidence>
<evidence type="ECO:0000259" key="9">
    <source>
        <dbReference type="Pfam" id="PF00171"/>
    </source>
</evidence>
<evidence type="ECO:0000256" key="6">
    <source>
        <dbReference type="PROSITE-ProRule" id="PRU10007"/>
    </source>
</evidence>
<accession>A0A6P7FHY0</accession>
<proteinExistence type="inferred from homology"/>
<dbReference type="Pfam" id="PF00171">
    <property type="entry name" value="Aldedh"/>
    <property type="match status" value="1"/>
</dbReference>
<keyword evidence="2 4" id="KW-0560">Oxidoreductase</keyword>
<evidence type="ECO:0000256" key="7">
    <source>
        <dbReference type="RuleBase" id="RU003345"/>
    </source>
</evidence>
<dbReference type="InterPro" id="IPR016160">
    <property type="entry name" value="Ald_DH_CS_CYS"/>
</dbReference>
<protein>
    <recommendedName>
        <fullName evidence="4">Aldehyde dehydrogenase</fullName>
    </recommendedName>
</protein>
<dbReference type="SUPFAM" id="SSF53720">
    <property type="entry name" value="ALDH-like"/>
    <property type="match status" value="1"/>
</dbReference>
<evidence type="ECO:0000256" key="5">
    <source>
        <dbReference type="PIRSR" id="PIRSR036492-1"/>
    </source>
</evidence>